<dbReference type="STRING" id="573501.SAMN04487999_0918"/>
<keyword evidence="1" id="KW-1133">Transmembrane helix</keyword>
<protein>
    <recommendedName>
        <fullName evidence="6">EpsG family protein</fullName>
    </recommendedName>
</protein>
<dbReference type="InterPro" id="IPR045625">
    <property type="entry name" value="DUF6427"/>
</dbReference>
<keyword evidence="5" id="KW-1185">Reference proteome</keyword>
<dbReference type="Pfam" id="PF19992">
    <property type="entry name" value="DUF6427"/>
    <property type="match status" value="1"/>
</dbReference>
<feature type="transmembrane region" description="Helical" evidence="1">
    <location>
        <begin position="289"/>
        <end position="308"/>
    </location>
</feature>
<proteinExistence type="predicted"/>
<feature type="transmembrane region" description="Helical" evidence="1">
    <location>
        <begin position="12"/>
        <end position="31"/>
    </location>
</feature>
<dbReference type="Proteomes" id="UP000184240">
    <property type="component" value="Unassembled WGS sequence"/>
</dbReference>
<feature type="transmembrane region" description="Helical" evidence="1">
    <location>
        <begin position="239"/>
        <end position="259"/>
    </location>
</feature>
<evidence type="ECO:0000313" key="5">
    <source>
        <dbReference type="Proteomes" id="UP000290037"/>
    </source>
</evidence>
<evidence type="ECO:0000313" key="3">
    <source>
        <dbReference type="EMBL" id="SHH78940.1"/>
    </source>
</evidence>
<reference evidence="3" key="1">
    <citation type="submission" date="2016-11" db="EMBL/GenBank/DDBJ databases">
        <authorList>
            <person name="Jaros S."/>
            <person name="Januszkiewicz K."/>
            <person name="Wedrychowicz H."/>
        </authorList>
    </citation>
    <scope>NUCLEOTIDE SEQUENCE [LARGE SCALE GENOMIC DNA]</scope>
    <source>
        <strain evidence="3">DSM 19859</strain>
    </source>
</reference>
<feature type="transmembrane region" description="Helical" evidence="1">
    <location>
        <begin position="161"/>
        <end position="182"/>
    </location>
</feature>
<sequence length="310" mass="36031">MLTSFFGGSKPINFAMIVLAVIVYFTGFYLVSDVYEFTSLEALGQFFVLLAYLFSLGVLNFVVKRNTLSKRTTYILYFFVCFTFAVPVSFFNYDIVFSGLFVLLALRRIISMKTEKDFKKKVFDAAFWITIASLFFFWSILFLVVLYFSILFYGRSEYRNWLMPLGGIFVVLLLTFTFSLYYEGAKEFALSYFELPTLDFRAYSSLKLLLPTSFFLALYIWCGLRYIKQVSDAPQKLKASFILIIISSLVALFIAIFVAPLRDGSELYFLFGPLAIITATYIETSKSFWFKEMMMWLALLIPILLIFWRV</sequence>
<evidence type="ECO:0000256" key="1">
    <source>
        <dbReference type="SAM" id="Phobius"/>
    </source>
</evidence>
<evidence type="ECO:0008006" key="6">
    <source>
        <dbReference type="Google" id="ProtNLM"/>
    </source>
</evidence>
<keyword evidence="1" id="KW-0472">Membrane</keyword>
<dbReference type="EMBL" id="QOVN01000001">
    <property type="protein sequence ID" value="RXG31075.1"/>
    <property type="molecule type" value="Genomic_DNA"/>
</dbReference>
<dbReference type="Proteomes" id="UP000290037">
    <property type="component" value="Unassembled WGS sequence"/>
</dbReference>
<accession>A0A1M5VUT6</accession>
<dbReference type="AlphaFoldDB" id="A0A1M5VUT6"/>
<reference evidence="2 5" key="3">
    <citation type="submission" date="2018-07" db="EMBL/GenBank/DDBJ databases">
        <title>Leeuwenhoekiella genomics.</title>
        <authorList>
            <person name="Tahon G."/>
            <person name="Willems A."/>
        </authorList>
    </citation>
    <scope>NUCLEOTIDE SEQUENCE [LARGE SCALE GENOMIC DNA]</scope>
    <source>
        <strain evidence="2 5">LMG 24856</strain>
    </source>
</reference>
<feature type="transmembrane region" description="Helical" evidence="1">
    <location>
        <begin position="43"/>
        <end position="63"/>
    </location>
</feature>
<reference evidence="4" key="2">
    <citation type="submission" date="2016-11" db="EMBL/GenBank/DDBJ databases">
        <authorList>
            <person name="Varghese N."/>
            <person name="Submissions S."/>
        </authorList>
    </citation>
    <scope>NUCLEOTIDE SEQUENCE [LARGE SCALE GENOMIC DNA]</scope>
    <source>
        <strain evidence="4">DSM 19859</strain>
    </source>
</reference>
<keyword evidence="1" id="KW-0812">Transmembrane</keyword>
<feature type="transmembrane region" description="Helical" evidence="1">
    <location>
        <begin position="202"/>
        <end position="227"/>
    </location>
</feature>
<feature type="transmembrane region" description="Helical" evidence="1">
    <location>
        <begin position="75"/>
        <end position="106"/>
    </location>
</feature>
<evidence type="ECO:0000313" key="4">
    <source>
        <dbReference type="Proteomes" id="UP000184240"/>
    </source>
</evidence>
<name>A0A1M5VUT6_9FLAO</name>
<dbReference type="OrthoDB" id="1439867at2"/>
<dbReference type="RefSeq" id="WP_072980885.1">
    <property type="nucleotide sequence ID" value="NZ_FQXT01000002.1"/>
</dbReference>
<organism evidence="3 4">
    <name type="scientific">Leeuwenhoekiella palythoae</name>
    <dbReference type="NCBI Taxonomy" id="573501"/>
    <lineage>
        <taxon>Bacteria</taxon>
        <taxon>Pseudomonadati</taxon>
        <taxon>Bacteroidota</taxon>
        <taxon>Flavobacteriia</taxon>
        <taxon>Flavobacteriales</taxon>
        <taxon>Flavobacteriaceae</taxon>
        <taxon>Leeuwenhoekiella</taxon>
    </lineage>
</organism>
<evidence type="ECO:0000313" key="2">
    <source>
        <dbReference type="EMBL" id="RXG31075.1"/>
    </source>
</evidence>
<feature type="transmembrane region" description="Helical" evidence="1">
    <location>
        <begin position="126"/>
        <end position="154"/>
    </location>
</feature>
<gene>
    <name evidence="2" type="ORF">DSM01_211</name>
    <name evidence="3" type="ORF">SAMN04487999_0918</name>
</gene>
<dbReference type="EMBL" id="FQXT01000002">
    <property type="protein sequence ID" value="SHH78940.1"/>
    <property type="molecule type" value="Genomic_DNA"/>
</dbReference>